<name>A0A160TT35_9ZZZZ</name>
<dbReference type="EMBL" id="CZRL01000010">
    <property type="protein sequence ID" value="CUS50080.1"/>
    <property type="molecule type" value="Genomic_DNA"/>
</dbReference>
<sequence>MVVMMVEPRINLDDVLTNTWLVLRHVYKGEIEWRLNDM</sequence>
<dbReference type="AlphaFoldDB" id="A0A160TT35"/>
<gene>
    <name evidence="1" type="ORF">MGWOODY_XGa991</name>
</gene>
<proteinExistence type="predicted"/>
<organism evidence="1">
    <name type="scientific">hydrothermal vent metagenome</name>
    <dbReference type="NCBI Taxonomy" id="652676"/>
    <lineage>
        <taxon>unclassified sequences</taxon>
        <taxon>metagenomes</taxon>
        <taxon>ecological metagenomes</taxon>
    </lineage>
</organism>
<accession>A0A160TT35</accession>
<evidence type="ECO:0000313" key="1">
    <source>
        <dbReference type="EMBL" id="CUS50080.1"/>
    </source>
</evidence>
<protein>
    <submittedName>
        <fullName evidence="1">Uncharacterized protein</fullName>
    </submittedName>
</protein>
<reference evidence="1" key="1">
    <citation type="submission" date="2015-10" db="EMBL/GenBank/DDBJ databases">
        <authorList>
            <person name="Gilbert D.G."/>
        </authorList>
    </citation>
    <scope>NUCLEOTIDE SEQUENCE</scope>
</reference>